<gene>
    <name evidence="2" type="ORF">NE237_029576</name>
</gene>
<protein>
    <submittedName>
        <fullName evidence="2">Uncharacterized protein</fullName>
    </submittedName>
</protein>
<sequence length="117" mass="13429">MWALLGALLPELIRCASFEEQNFWAPGIQALQVGSALIAPYTRWGKLRESRLVYDIWQCLAGSSCEILASLYWGMPFIRVAVKLRLLYDIHVQNSVVRFHKECGSMEEAELAFNRHE</sequence>
<evidence type="ECO:0000313" key="2">
    <source>
        <dbReference type="EMBL" id="KAJ4952744.1"/>
    </source>
</evidence>
<keyword evidence="3" id="KW-1185">Reference proteome</keyword>
<feature type="chain" id="PRO_5040215695" evidence="1">
    <location>
        <begin position="19"/>
        <end position="117"/>
    </location>
</feature>
<proteinExistence type="predicted"/>
<evidence type="ECO:0000256" key="1">
    <source>
        <dbReference type="SAM" id="SignalP"/>
    </source>
</evidence>
<dbReference type="EMBL" id="JAMYWD010000012">
    <property type="protein sequence ID" value="KAJ4952744.1"/>
    <property type="molecule type" value="Genomic_DNA"/>
</dbReference>
<dbReference type="AlphaFoldDB" id="A0A9Q0JU15"/>
<organism evidence="2 3">
    <name type="scientific">Protea cynaroides</name>
    <dbReference type="NCBI Taxonomy" id="273540"/>
    <lineage>
        <taxon>Eukaryota</taxon>
        <taxon>Viridiplantae</taxon>
        <taxon>Streptophyta</taxon>
        <taxon>Embryophyta</taxon>
        <taxon>Tracheophyta</taxon>
        <taxon>Spermatophyta</taxon>
        <taxon>Magnoliopsida</taxon>
        <taxon>Proteales</taxon>
        <taxon>Proteaceae</taxon>
        <taxon>Protea</taxon>
    </lineage>
</organism>
<name>A0A9Q0JU15_9MAGN</name>
<reference evidence="2" key="1">
    <citation type="journal article" date="2023" name="Plant J.">
        <title>The genome of the king protea, Protea cynaroides.</title>
        <authorList>
            <person name="Chang J."/>
            <person name="Duong T.A."/>
            <person name="Schoeman C."/>
            <person name="Ma X."/>
            <person name="Roodt D."/>
            <person name="Barker N."/>
            <person name="Li Z."/>
            <person name="Van de Peer Y."/>
            <person name="Mizrachi E."/>
        </authorList>
    </citation>
    <scope>NUCLEOTIDE SEQUENCE</scope>
    <source>
        <tissue evidence="2">Young leaves</tissue>
    </source>
</reference>
<evidence type="ECO:0000313" key="3">
    <source>
        <dbReference type="Proteomes" id="UP001141806"/>
    </source>
</evidence>
<feature type="signal peptide" evidence="1">
    <location>
        <begin position="1"/>
        <end position="18"/>
    </location>
</feature>
<keyword evidence="1" id="KW-0732">Signal</keyword>
<comment type="caution">
    <text evidence="2">The sequence shown here is derived from an EMBL/GenBank/DDBJ whole genome shotgun (WGS) entry which is preliminary data.</text>
</comment>
<dbReference type="Proteomes" id="UP001141806">
    <property type="component" value="Unassembled WGS sequence"/>
</dbReference>
<accession>A0A9Q0JU15</accession>